<dbReference type="RefSeq" id="XP_016507592.1">
    <property type="nucleotide sequence ID" value="XM_016652106.1"/>
</dbReference>
<name>A0A1S4D2U9_TOBAC</name>
<sequence>MAAKPFQITVEEFRLFHTIDRALYSLLVIELQRDPLESMQTLALWIWLERTRFNDIIRKILSLPQFLINELADEAVTCLKCIEDSQSLLSTDASEIPLTQSLMAKEFSLLFFHENRDSATSGIRKIVTEVCLKALTDIMEKALKRSSEQTLTESEVSMVAPLAESFLIERIAQLGLGSDASPKRTKGRDVPREERTMFVTFSKGYPVAEVEIREFFTRIFGDCIECIHMQEVKSHEQALYARIVFVTPAIIDFILNDVPKAKFTINGKHVWMRKFVPKNGNSSLPYMLPQNLPETI</sequence>
<organism evidence="5">
    <name type="scientific">Nicotiana tabacum</name>
    <name type="common">Common tobacco</name>
    <dbReference type="NCBI Taxonomy" id="4097"/>
    <lineage>
        <taxon>Eukaryota</taxon>
        <taxon>Viridiplantae</taxon>
        <taxon>Streptophyta</taxon>
        <taxon>Embryophyta</taxon>
        <taxon>Tracheophyta</taxon>
        <taxon>Spermatophyta</taxon>
        <taxon>Magnoliopsida</taxon>
        <taxon>eudicotyledons</taxon>
        <taxon>Gunneridae</taxon>
        <taxon>Pentapetalae</taxon>
        <taxon>asterids</taxon>
        <taxon>lamiids</taxon>
        <taxon>Solanales</taxon>
        <taxon>Solanaceae</taxon>
        <taxon>Nicotianoideae</taxon>
        <taxon>Nicotianeae</taxon>
        <taxon>Nicotiana</taxon>
    </lineage>
</organism>
<evidence type="ECO:0000313" key="2">
    <source>
        <dbReference type="RefSeq" id="XP_016507591.1"/>
    </source>
</evidence>
<keyword evidence="1" id="KW-1185">Reference proteome</keyword>
<dbReference type="Proteomes" id="UP000790787">
    <property type="component" value="Chromosome 10"/>
</dbReference>
<dbReference type="AlphaFoldDB" id="A0A1S4D2U9"/>
<dbReference type="OrthoDB" id="1882251at2759"/>
<gene>
    <name evidence="2 3 4 5" type="primary">LOC107825275</name>
</gene>
<dbReference type="OMA" id="YPVYEWE"/>
<dbReference type="PANTHER" id="PTHR33527:SF14">
    <property type="entry name" value="OS07G0274300 PROTEIN"/>
    <property type="match status" value="1"/>
</dbReference>
<dbReference type="GeneID" id="107825275"/>
<evidence type="ECO:0000313" key="1">
    <source>
        <dbReference type="Proteomes" id="UP000790787"/>
    </source>
</evidence>
<dbReference type="RefSeq" id="XP_016507591.1">
    <property type="nucleotide sequence ID" value="XM_016652105.1"/>
</dbReference>
<dbReference type="RefSeq" id="XP_016507594.1">
    <property type="nucleotide sequence ID" value="XM_016652108.1"/>
</dbReference>
<dbReference type="STRING" id="4097.A0A1S4D2U9"/>
<evidence type="ECO:0000313" key="3">
    <source>
        <dbReference type="RefSeq" id="XP_016507592.1"/>
    </source>
</evidence>
<dbReference type="KEGG" id="nta:107825275"/>
<protein>
    <submittedName>
        <fullName evidence="2 3">Uncharacterized protein isoform X1</fullName>
    </submittedName>
</protein>
<proteinExistence type="predicted"/>
<reference key="1">
    <citation type="journal article" date="2014" name="Nat. Commun.">
        <title>The tobacco genome sequence and its comparison with those of tomato and potato.</title>
        <authorList>
            <person name="Sierro N."/>
            <person name="Battey J.N."/>
            <person name="Ouadi S."/>
            <person name="Bakaher N."/>
            <person name="Bovet L."/>
            <person name="Willig A."/>
            <person name="Goepfert S."/>
            <person name="Peitsch M.C."/>
            <person name="Ivanov N.V."/>
        </authorList>
    </citation>
    <scope>NUCLEOTIDE SEQUENCE [LARGE SCALE GENOMIC DNA]</scope>
    <source>
        <strain>cv. TN90</strain>
    </source>
</reference>
<evidence type="ECO:0000313" key="4">
    <source>
        <dbReference type="RefSeq" id="XP_016507593.1"/>
    </source>
</evidence>
<reference evidence="2 3" key="2">
    <citation type="submission" date="2025-04" db="UniProtKB">
        <authorList>
            <consortium name="RefSeq"/>
        </authorList>
    </citation>
    <scope>IDENTIFICATION</scope>
</reference>
<evidence type="ECO:0000313" key="5">
    <source>
        <dbReference type="RefSeq" id="XP_016507594.1"/>
    </source>
</evidence>
<dbReference type="PaxDb" id="4097-A0A1S4D2U9"/>
<dbReference type="RefSeq" id="XP_016507593.1">
    <property type="nucleotide sequence ID" value="XM_016652107.1"/>
</dbReference>
<dbReference type="PANTHER" id="PTHR33527">
    <property type="entry name" value="OS07G0274300 PROTEIN"/>
    <property type="match status" value="1"/>
</dbReference>
<accession>A0A1S4D2U9</accession>